<name>A0A5B8XSH3_9DELT</name>
<dbReference type="Proteomes" id="UP000321595">
    <property type="component" value="Chromosome"/>
</dbReference>
<protein>
    <submittedName>
        <fullName evidence="2">Phosphotransferase</fullName>
    </submittedName>
</protein>
<sequence>MSQEASQITDLAKRHGIELSSKISVNEMGLDFQVAMATDDAGQAWVFRIPRRAQSMVRAQYERRVLEFLKAQIPIAVPDWRIFSDELIAYPLLPGQPALSFNAAYEVTWNIDPKSRVFPAYLAKLIANMHSIRLDEAQDAGVECISPDEFRSDFLKKLERVRTEIGIAPALDQRIQSWIDDDKIWPEFGVFTHGDLYAGHVLVDGEARPTAVIDWTEARFNDPSIDFVGHLTVFNSEGLRALLNEYYDLGGRTWPGMQAHITERAAAAPVLYGVFALESGEPIHISGARAQLDLAD</sequence>
<keyword evidence="2" id="KW-0808">Transferase</keyword>
<reference evidence="2 3" key="1">
    <citation type="submission" date="2019-08" db="EMBL/GenBank/DDBJ databases">
        <authorList>
            <person name="Liang Q."/>
        </authorList>
    </citation>
    <scope>NUCLEOTIDE SEQUENCE [LARGE SCALE GENOMIC DNA]</scope>
    <source>
        <strain evidence="2 3">V1718</strain>
    </source>
</reference>
<dbReference type="SUPFAM" id="SSF56112">
    <property type="entry name" value="Protein kinase-like (PK-like)"/>
    <property type="match status" value="1"/>
</dbReference>
<dbReference type="Gene3D" id="3.30.200.20">
    <property type="entry name" value="Phosphorylase Kinase, domain 1"/>
    <property type="match status" value="1"/>
</dbReference>
<evidence type="ECO:0000313" key="3">
    <source>
        <dbReference type="Proteomes" id="UP000321595"/>
    </source>
</evidence>
<feature type="domain" description="Aminoglycoside phosphotransferase" evidence="1">
    <location>
        <begin position="24"/>
        <end position="259"/>
    </location>
</feature>
<dbReference type="InterPro" id="IPR011009">
    <property type="entry name" value="Kinase-like_dom_sf"/>
</dbReference>
<keyword evidence="3" id="KW-1185">Reference proteome</keyword>
<dbReference type="Gene3D" id="3.90.1200.10">
    <property type="match status" value="1"/>
</dbReference>
<proteinExistence type="predicted"/>
<dbReference type="InterPro" id="IPR002575">
    <property type="entry name" value="Aminoglycoside_PTrfase"/>
</dbReference>
<dbReference type="KEGG" id="bbae:FRD01_14735"/>
<gene>
    <name evidence="2" type="ORF">FRD01_14735</name>
</gene>
<accession>A0A5B8XSH3</accession>
<dbReference type="EMBL" id="CP042467">
    <property type="protein sequence ID" value="QED28465.1"/>
    <property type="molecule type" value="Genomic_DNA"/>
</dbReference>
<dbReference type="AlphaFoldDB" id="A0A5B8XSH3"/>
<evidence type="ECO:0000259" key="1">
    <source>
        <dbReference type="Pfam" id="PF01636"/>
    </source>
</evidence>
<dbReference type="RefSeq" id="WP_146960912.1">
    <property type="nucleotide sequence ID" value="NZ_CP042467.1"/>
</dbReference>
<dbReference type="Pfam" id="PF01636">
    <property type="entry name" value="APH"/>
    <property type="match status" value="1"/>
</dbReference>
<dbReference type="OrthoDB" id="3806873at2"/>
<evidence type="ECO:0000313" key="2">
    <source>
        <dbReference type="EMBL" id="QED28465.1"/>
    </source>
</evidence>
<dbReference type="CDD" id="cd05152">
    <property type="entry name" value="MPH2"/>
    <property type="match status" value="1"/>
</dbReference>
<dbReference type="GO" id="GO:0016740">
    <property type="term" value="F:transferase activity"/>
    <property type="evidence" value="ECO:0007669"/>
    <property type="project" value="UniProtKB-KW"/>
</dbReference>
<dbReference type="InterPro" id="IPR051678">
    <property type="entry name" value="AGP_Transferase"/>
</dbReference>
<organism evidence="2 3">
    <name type="scientific">Microvenator marinus</name>
    <dbReference type="NCBI Taxonomy" id="2600177"/>
    <lineage>
        <taxon>Bacteria</taxon>
        <taxon>Deltaproteobacteria</taxon>
        <taxon>Bradymonadales</taxon>
        <taxon>Microvenatoraceae</taxon>
        <taxon>Microvenator</taxon>
    </lineage>
</organism>
<dbReference type="PANTHER" id="PTHR21310:SF15">
    <property type="entry name" value="AMINOGLYCOSIDE PHOSPHOTRANSFERASE DOMAIN-CONTAINING PROTEIN"/>
    <property type="match status" value="1"/>
</dbReference>
<dbReference type="PANTHER" id="PTHR21310">
    <property type="entry name" value="AMINOGLYCOSIDE PHOSPHOTRANSFERASE-RELATED-RELATED"/>
    <property type="match status" value="1"/>
</dbReference>